<comment type="caution">
    <text evidence="1">The sequence shown here is derived from an EMBL/GenBank/DDBJ whole genome shotgun (WGS) entry which is preliminary data.</text>
</comment>
<name>A0A8X6QFH2_NEPPI</name>
<sequence>MRVIEDFNAVPSLCFILGNQIVISLWNRKEVMNFFRMYLDQGTLDQSGDILLRAVRRVRGKVKCIAEIPFSVRDDIIQVVYQIGYDIFSIVHFLGIKPDYNSRGLVFPMNYWTVYGTIDSKRLNLAVIDDYRYGVCDRFSKACQSYRIASATALWNELNFAQRQRFRQYSRTYPLEAYFSFVFTKYLPCHLKVRCEALFESGLHFIGLQFLFMFSLDKGYKRAIEYFLHKLTPDEYKAVLKKWPGYPDVSKWDNDLCEYKSFRRPRATSLSIDALYFSLAKLKKDERNKIIDAYGDEFLRAFLNYPFYGVWSKYLDDFLPYLEPNEVLYQINVCLYMALRPKRRFGIDLEYELKQKAGMAKLNEVGEFLVDNLRDPLSSGFMNYFVYVRRPRES</sequence>
<reference evidence="1" key="1">
    <citation type="submission" date="2020-08" db="EMBL/GenBank/DDBJ databases">
        <title>Multicomponent nature underlies the extraordinary mechanical properties of spider dragline silk.</title>
        <authorList>
            <person name="Kono N."/>
            <person name="Nakamura H."/>
            <person name="Mori M."/>
            <person name="Yoshida Y."/>
            <person name="Ohtoshi R."/>
            <person name="Malay A.D."/>
            <person name="Moran D.A.P."/>
            <person name="Tomita M."/>
            <person name="Numata K."/>
            <person name="Arakawa K."/>
        </authorList>
    </citation>
    <scope>NUCLEOTIDE SEQUENCE</scope>
</reference>
<accession>A0A8X6QFH2</accession>
<dbReference type="AlphaFoldDB" id="A0A8X6QFH2"/>
<proteinExistence type="predicted"/>
<dbReference type="EMBL" id="BMAW01081005">
    <property type="protein sequence ID" value="GFU22343.1"/>
    <property type="molecule type" value="Genomic_DNA"/>
</dbReference>
<evidence type="ECO:0000313" key="1">
    <source>
        <dbReference type="EMBL" id="GFU22343.1"/>
    </source>
</evidence>
<protein>
    <submittedName>
        <fullName evidence="1">Uncharacterized protein</fullName>
    </submittedName>
</protein>
<dbReference type="Proteomes" id="UP000887013">
    <property type="component" value="Unassembled WGS sequence"/>
</dbReference>
<organism evidence="1 2">
    <name type="scientific">Nephila pilipes</name>
    <name type="common">Giant wood spider</name>
    <name type="synonym">Nephila maculata</name>
    <dbReference type="NCBI Taxonomy" id="299642"/>
    <lineage>
        <taxon>Eukaryota</taxon>
        <taxon>Metazoa</taxon>
        <taxon>Ecdysozoa</taxon>
        <taxon>Arthropoda</taxon>
        <taxon>Chelicerata</taxon>
        <taxon>Arachnida</taxon>
        <taxon>Araneae</taxon>
        <taxon>Araneomorphae</taxon>
        <taxon>Entelegynae</taxon>
        <taxon>Araneoidea</taxon>
        <taxon>Nephilidae</taxon>
        <taxon>Nephila</taxon>
    </lineage>
</organism>
<evidence type="ECO:0000313" key="2">
    <source>
        <dbReference type="Proteomes" id="UP000887013"/>
    </source>
</evidence>
<keyword evidence="2" id="KW-1185">Reference proteome</keyword>
<gene>
    <name evidence="1" type="ORF">NPIL_664861</name>
</gene>